<dbReference type="PANTHER" id="PTHR10983:SF2">
    <property type="entry name" value="ACYL-COA:LYSOPHOSPHATIDYLGLYCEROL ACYLTRANSFERASE 1"/>
    <property type="match status" value="1"/>
</dbReference>
<sequence>MASRTTTSSSWYIGLRACAFLSLTILDNIIFVPSFLATMLFLWPVRLVAPKCYWGIEGFLMRHLAMTLSLWMWLANVEVFEEGDDIVRYFEEPCLVIANHQSTADVPILVHVINALSGYCYKVMWVLDLMFRWTPFGLICQLHGDLFIREGKESQRYGLGDLRAQLMRKFWPRRRRWIVVFPEGGFLRKRLESSQQYAKKNGYPIYNHVILPRTGAMQVVLETCSTSPRSNHSVNGANIERRQQQLRYVIDVTMAYEGGRTFGLWEICTGTMAQKRVILRYRCRDISEINDHSKEGILKYLCELWSEKEEWLKAMLEEARCPKTGDEEVASRRRVVIPVECLLFSHGIMFLLSLTCVIVFGLVNIRWLSAAGCTFWLLRALHNRWCCTA</sequence>
<dbReference type="AlphaFoldDB" id="A0A5S6QV47"/>
<proteinExistence type="predicted"/>
<keyword evidence="1" id="KW-0472">Membrane</keyword>
<evidence type="ECO:0000313" key="4">
    <source>
        <dbReference type="WBParaSite" id="TMUE_3000010998.1"/>
    </source>
</evidence>
<keyword evidence="3" id="KW-1185">Reference proteome</keyword>
<dbReference type="SUPFAM" id="SSF69593">
    <property type="entry name" value="Glycerol-3-phosphate (1)-acyltransferase"/>
    <property type="match status" value="1"/>
</dbReference>
<keyword evidence="1" id="KW-1133">Transmembrane helix</keyword>
<name>A0A5S6QV47_TRIMR</name>
<dbReference type="CDD" id="cd07990">
    <property type="entry name" value="LPLAT_LCLAT1-like"/>
    <property type="match status" value="1"/>
</dbReference>
<protein>
    <submittedName>
        <fullName evidence="4">PlsC domain-containing protein</fullName>
    </submittedName>
</protein>
<evidence type="ECO:0000259" key="2">
    <source>
        <dbReference type="SMART" id="SM00563"/>
    </source>
</evidence>
<accession>A0A5S6QV47</accession>
<feature type="transmembrane region" description="Helical" evidence="1">
    <location>
        <begin position="54"/>
        <end position="74"/>
    </location>
</feature>
<feature type="transmembrane region" description="Helical" evidence="1">
    <location>
        <begin position="342"/>
        <end position="363"/>
    </location>
</feature>
<organism evidence="3 4">
    <name type="scientific">Trichuris muris</name>
    <name type="common">Mouse whipworm</name>
    <dbReference type="NCBI Taxonomy" id="70415"/>
    <lineage>
        <taxon>Eukaryota</taxon>
        <taxon>Metazoa</taxon>
        <taxon>Ecdysozoa</taxon>
        <taxon>Nematoda</taxon>
        <taxon>Enoplea</taxon>
        <taxon>Dorylaimia</taxon>
        <taxon>Trichinellida</taxon>
        <taxon>Trichuridae</taxon>
        <taxon>Trichuris</taxon>
    </lineage>
</organism>
<dbReference type="InterPro" id="IPR002123">
    <property type="entry name" value="Plipid/glycerol_acylTrfase"/>
</dbReference>
<evidence type="ECO:0000256" key="1">
    <source>
        <dbReference type="SAM" id="Phobius"/>
    </source>
</evidence>
<feature type="domain" description="Phospholipid/glycerol acyltransferase" evidence="2">
    <location>
        <begin position="94"/>
        <end position="218"/>
    </location>
</feature>
<dbReference type="Pfam" id="PF01553">
    <property type="entry name" value="Acyltransferase"/>
    <property type="match status" value="1"/>
</dbReference>
<dbReference type="PANTHER" id="PTHR10983">
    <property type="entry name" value="1-ACYLGLYCEROL-3-PHOSPHATE ACYLTRANSFERASE-RELATED"/>
    <property type="match status" value="1"/>
</dbReference>
<dbReference type="STRING" id="70415.A0A5S6QV47"/>
<feature type="transmembrane region" description="Helical" evidence="1">
    <location>
        <begin position="20"/>
        <end position="42"/>
    </location>
</feature>
<dbReference type="GO" id="GO:0005783">
    <property type="term" value="C:endoplasmic reticulum"/>
    <property type="evidence" value="ECO:0007669"/>
    <property type="project" value="TreeGrafter"/>
</dbReference>
<dbReference type="WBParaSite" id="TMUE_3000010998.1">
    <property type="protein sequence ID" value="TMUE_3000010998.1"/>
    <property type="gene ID" value="WBGene00285012"/>
</dbReference>
<dbReference type="GO" id="GO:0016746">
    <property type="term" value="F:acyltransferase activity"/>
    <property type="evidence" value="ECO:0007669"/>
    <property type="project" value="InterPro"/>
</dbReference>
<keyword evidence="1" id="KW-0812">Transmembrane</keyword>
<dbReference type="GO" id="GO:0036149">
    <property type="term" value="P:phosphatidylinositol acyl-chain remodeling"/>
    <property type="evidence" value="ECO:0007669"/>
    <property type="project" value="TreeGrafter"/>
</dbReference>
<reference evidence="4" key="1">
    <citation type="submission" date="2019-12" db="UniProtKB">
        <authorList>
            <consortium name="WormBaseParasite"/>
        </authorList>
    </citation>
    <scope>IDENTIFICATION</scope>
</reference>
<dbReference type="SMART" id="SM00563">
    <property type="entry name" value="PlsC"/>
    <property type="match status" value="1"/>
</dbReference>
<dbReference type="Proteomes" id="UP000046395">
    <property type="component" value="Unassembled WGS sequence"/>
</dbReference>
<evidence type="ECO:0000313" key="3">
    <source>
        <dbReference type="Proteomes" id="UP000046395"/>
    </source>
</evidence>